<evidence type="ECO:0000313" key="6">
    <source>
        <dbReference type="Proteomes" id="UP001597203"/>
    </source>
</evidence>
<keyword evidence="6" id="KW-1185">Reference proteome</keyword>
<dbReference type="Gene3D" id="1.10.10.10">
    <property type="entry name" value="Winged helix-like DNA-binding domain superfamily/Winged helix DNA-binding domain"/>
    <property type="match status" value="1"/>
</dbReference>
<accession>A0ABW3P6L7</accession>
<gene>
    <name evidence="5" type="ORF">ACFQ24_18850</name>
</gene>
<comment type="caution">
    <text evidence="5">The sequence shown here is derived from an EMBL/GenBank/DDBJ whole genome shotgun (WGS) entry which is preliminary data.</text>
</comment>
<dbReference type="InterPro" id="IPR014710">
    <property type="entry name" value="RmlC-like_jellyroll"/>
</dbReference>
<evidence type="ECO:0000313" key="5">
    <source>
        <dbReference type="EMBL" id="MFD1106928.1"/>
    </source>
</evidence>
<dbReference type="InterPro" id="IPR018490">
    <property type="entry name" value="cNMP-bd_dom_sf"/>
</dbReference>
<sequence>MPTSHAHILSQILRKLELRGALDDADRGAFLALPLHRRMVEPNVYMVREGDRPDYASVILGGFAFRQKVTEAGARQIVSVHIVGDFIDLEGTLLNIADHSVQALTRCDMAFIPRQAIRDLVLSHPRLGLAMWVDTLIDGSVFREWIANVGRRDGTARIAHIICELGRRLEIAGLARADGFTLPLTQEQLGDATGMTTVHVNRVLKSLAQRGLIRRVRRDLSIPDWEGLRSTAGFSDAYLHFDQVARGVRPDRSL</sequence>
<dbReference type="InterPro" id="IPR036390">
    <property type="entry name" value="WH_DNA-bd_sf"/>
</dbReference>
<dbReference type="EMBL" id="JBHTLS010000134">
    <property type="protein sequence ID" value="MFD1106928.1"/>
    <property type="molecule type" value="Genomic_DNA"/>
</dbReference>
<protein>
    <submittedName>
        <fullName evidence="5">Crp/Fnr family transcriptional regulator</fullName>
    </submittedName>
</protein>
<dbReference type="Pfam" id="PF00027">
    <property type="entry name" value="cNMP_binding"/>
    <property type="match status" value="1"/>
</dbReference>
<name>A0ABW3P6L7_9SPHN</name>
<dbReference type="InterPro" id="IPR000595">
    <property type="entry name" value="cNMP-bd_dom"/>
</dbReference>
<keyword evidence="2" id="KW-0238">DNA-binding</keyword>
<feature type="domain" description="HTH crp-type" evidence="4">
    <location>
        <begin position="152"/>
        <end position="226"/>
    </location>
</feature>
<evidence type="ECO:0000256" key="3">
    <source>
        <dbReference type="ARBA" id="ARBA00023163"/>
    </source>
</evidence>
<keyword evidence="1" id="KW-0805">Transcription regulation</keyword>
<evidence type="ECO:0000256" key="1">
    <source>
        <dbReference type="ARBA" id="ARBA00023015"/>
    </source>
</evidence>
<dbReference type="CDD" id="cd00038">
    <property type="entry name" value="CAP_ED"/>
    <property type="match status" value="1"/>
</dbReference>
<evidence type="ECO:0000259" key="4">
    <source>
        <dbReference type="PROSITE" id="PS51063"/>
    </source>
</evidence>
<dbReference type="Gene3D" id="2.60.120.10">
    <property type="entry name" value="Jelly Rolls"/>
    <property type="match status" value="1"/>
</dbReference>
<evidence type="ECO:0000256" key="2">
    <source>
        <dbReference type="ARBA" id="ARBA00023125"/>
    </source>
</evidence>
<dbReference type="Proteomes" id="UP001597203">
    <property type="component" value="Unassembled WGS sequence"/>
</dbReference>
<dbReference type="InterPro" id="IPR036388">
    <property type="entry name" value="WH-like_DNA-bd_sf"/>
</dbReference>
<dbReference type="Pfam" id="PF13545">
    <property type="entry name" value="HTH_Crp_2"/>
    <property type="match status" value="1"/>
</dbReference>
<dbReference type="InterPro" id="IPR012318">
    <property type="entry name" value="HTH_CRP"/>
</dbReference>
<reference evidence="6" key="1">
    <citation type="journal article" date="2019" name="Int. J. Syst. Evol. Microbiol.">
        <title>The Global Catalogue of Microorganisms (GCM) 10K type strain sequencing project: providing services to taxonomists for standard genome sequencing and annotation.</title>
        <authorList>
            <consortium name="The Broad Institute Genomics Platform"/>
            <consortium name="The Broad Institute Genome Sequencing Center for Infectious Disease"/>
            <person name="Wu L."/>
            <person name="Ma J."/>
        </authorList>
    </citation>
    <scope>NUCLEOTIDE SEQUENCE [LARGE SCALE GENOMIC DNA]</scope>
    <source>
        <strain evidence="6">CCUG 54329</strain>
    </source>
</reference>
<dbReference type="SMART" id="SM00419">
    <property type="entry name" value="HTH_CRP"/>
    <property type="match status" value="1"/>
</dbReference>
<proteinExistence type="predicted"/>
<dbReference type="RefSeq" id="WP_380914038.1">
    <property type="nucleotide sequence ID" value="NZ_JBHTLS010000134.1"/>
</dbReference>
<keyword evidence="3" id="KW-0804">Transcription</keyword>
<dbReference type="SUPFAM" id="SSF51206">
    <property type="entry name" value="cAMP-binding domain-like"/>
    <property type="match status" value="1"/>
</dbReference>
<organism evidence="5 6">
    <name type="scientific">Sphingobium olei</name>
    <dbReference type="NCBI Taxonomy" id="420955"/>
    <lineage>
        <taxon>Bacteria</taxon>
        <taxon>Pseudomonadati</taxon>
        <taxon>Pseudomonadota</taxon>
        <taxon>Alphaproteobacteria</taxon>
        <taxon>Sphingomonadales</taxon>
        <taxon>Sphingomonadaceae</taxon>
        <taxon>Sphingobium</taxon>
    </lineage>
</organism>
<dbReference type="SUPFAM" id="SSF46785">
    <property type="entry name" value="Winged helix' DNA-binding domain"/>
    <property type="match status" value="1"/>
</dbReference>
<dbReference type="PROSITE" id="PS51063">
    <property type="entry name" value="HTH_CRP_2"/>
    <property type="match status" value="1"/>
</dbReference>